<dbReference type="WBParaSite" id="RSKR_0000017400.1">
    <property type="protein sequence ID" value="RSKR_0000017400.1"/>
    <property type="gene ID" value="RSKR_0000017400"/>
</dbReference>
<sequence>MELGHFEADTDGKNFVFSFQYPIGRVLDETFQASVVIIPLKETSARGISCKIHYSALDKTSRLLHMAIISGYYNEIPLNTSDVVRKFKFNGNSVQPIDDTTIRIACDENVKVIAKMIDINYGDIFLVPETSMAGKDYIVQLPNSIEYENHIISISSIKGDFNGFNYAIYKNGHIIESGSNGGKNNSLTDLIIISDVEVPAQYTVVISSDREVVLTVMSPQMSPSLEIGKCENGECGSDLGIYIAQPSASLNCNAWKTFEERKMMDSEFSAVLAISPPLKKDCSYQFGLIHKKSTQDIIEDNSLLETMGLRIDMEEDEQMFLSSKDGSFKTVRFGGIRTNYTNNLIGSFMHFVPSINEYITGETIFHLPNYECVLEVYTTLDTFLSDCYFDSEKLDSKLTSVDHFADIEGNYIKMILNLHGYIGIHDFFSPGKYISYVICKNVGGPNTAIGYVTGFDKIKA</sequence>
<evidence type="ECO:0000313" key="1">
    <source>
        <dbReference type="Proteomes" id="UP000095286"/>
    </source>
</evidence>
<accession>A0AC35TFZ7</accession>
<dbReference type="Proteomes" id="UP000095286">
    <property type="component" value="Unplaced"/>
</dbReference>
<name>A0AC35TFZ7_9BILA</name>
<proteinExistence type="predicted"/>
<protein>
    <submittedName>
        <fullName evidence="2">IgGFc_binding domain-containing protein</fullName>
    </submittedName>
</protein>
<reference evidence="2" key="1">
    <citation type="submission" date="2016-11" db="UniProtKB">
        <authorList>
            <consortium name="WormBaseParasite"/>
        </authorList>
    </citation>
    <scope>IDENTIFICATION</scope>
    <source>
        <strain evidence="2">KR3021</strain>
    </source>
</reference>
<evidence type="ECO:0000313" key="2">
    <source>
        <dbReference type="WBParaSite" id="RSKR_0000017400.1"/>
    </source>
</evidence>
<organism evidence="1 2">
    <name type="scientific">Rhabditophanes sp. KR3021</name>
    <dbReference type="NCBI Taxonomy" id="114890"/>
    <lineage>
        <taxon>Eukaryota</taxon>
        <taxon>Metazoa</taxon>
        <taxon>Ecdysozoa</taxon>
        <taxon>Nematoda</taxon>
        <taxon>Chromadorea</taxon>
        <taxon>Rhabditida</taxon>
        <taxon>Tylenchina</taxon>
        <taxon>Panagrolaimomorpha</taxon>
        <taxon>Strongyloidoidea</taxon>
        <taxon>Alloionematidae</taxon>
        <taxon>Rhabditophanes</taxon>
    </lineage>
</organism>